<proteinExistence type="predicted"/>
<dbReference type="EMBL" id="KZ613480">
    <property type="protein sequence ID" value="PMD21692.1"/>
    <property type="molecule type" value="Genomic_DNA"/>
</dbReference>
<organism evidence="1 2">
    <name type="scientific">Hyaloscypha hepaticicola</name>
    <dbReference type="NCBI Taxonomy" id="2082293"/>
    <lineage>
        <taxon>Eukaryota</taxon>
        <taxon>Fungi</taxon>
        <taxon>Dikarya</taxon>
        <taxon>Ascomycota</taxon>
        <taxon>Pezizomycotina</taxon>
        <taxon>Leotiomycetes</taxon>
        <taxon>Helotiales</taxon>
        <taxon>Hyaloscyphaceae</taxon>
        <taxon>Hyaloscypha</taxon>
    </lineage>
</organism>
<keyword evidence="2" id="KW-1185">Reference proteome</keyword>
<accession>A0A2J6Q5Z6</accession>
<evidence type="ECO:0000313" key="2">
    <source>
        <dbReference type="Proteomes" id="UP000235672"/>
    </source>
</evidence>
<dbReference type="Proteomes" id="UP000235672">
    <property type="component" value="Unassembled WGS sequence"/>
</dbReference>
<sequence>MSANPSFPAQPDTQNPGSVEHALQVLNNIFQLAQGQALAEKSKNLDQCYFRLEEILDHLLKHYQVNVTSERDADGQHTYHDDLITAFNTNQSLPGPLRASLGGALSQNILLDLKKFRNGYKNFGQGRISAAELQTLVNTAVNGLTTILPKVEQACQQAKIMSEPL</sequence>
<protein>
    <submittedName>
        <fullName evidence="1">Uncharacterized protein</fullName>
    </submittedName>
</protein>
<evidence type="ECO:0000313" key="1">
    <source>
        <dbReference type="EMBL" id="PMD21692.1"/>
    </source>
</evidence>
<name>A0A2J6Q5Z6_9HELO</name>
<gene>
    <name evidence="1" type="ORF">NA56DRAFT_645501</name>
</gene>
<reference evidence="1 2" key="1">
    <citation type="submission" date="2016-05" db="EMBL/GenBank/DDBJ databases">
        <title>A degradative enzymes factory behind the ericoid mycorrhizal symbiosis.</title>
        <authorList>
            <consortium name="DOE Joint Genome Institute"/>
            <person name="Martino E."/>
            <person name="Morin E."/>
            <person name="Grelet G."/>
            <person name="Kuo A."/>
            <person name="Kohler A."/>
            <person name="Daghino S."/>
            <person name="Barry K."/>
            <person name="Choi C."/>
            <person name="Cichocki N."/>
            <person name="Clum A."/>
            <person name="Copeland A."/>
            <person name="Hainaut M."/>
            <person name="Haridas S."/>
            <person name="Labutti K."/>
            <person name="Lindquist E."/>
            <person name="Lipzen A."/>
            <person name="Khouja H.-R."/>
            <person name="Murat C."/>
            <person name="Ohm R."/>
            <person name="Olson A."/>
            <person name="Spatafora J."/>
            <person name="Veneault-Fourrey C."/>
            <person name="Henrissat B."/>
            <person name="Grigoriev I."/>
            <person name="Martin F."/>
            <person name="Perotto S."/>
        </authorList>
    </citation>
    <scope>NUCLEOTIDE SEQUENCE [LARGE SCALE GENOMIC DNA]</scope>
    <source>
        <strain evidence="1 2">UAMH 7357</strain>
    </source>
</reference>
<dbReference type="AlphaFoldDB" id="A0A2J6Q5Z6"/>